<dbReference type="InterPro" id="IPR026590">
    <property type="entry name" value="Ssirtuin_cat_dom"/>
</dbReference>
<comment type="similarity">
    <text evidence="1">Belongs to the sirtuin family. Class I subfamily.</text>
</comment>
<keyword evidence="4" id="KW-0862">Zinc</keyword>
<feature type="binding site" evidence="4">
    <location>
        <position position="192"/>
    </location>
    <ligand>
        <name>Zn(2+)</name>
        <dbReference type="ChEBI" id="CHEBI:29105"/>
    </ligand>
</feature>
<dbReference type="GO" id="GO:0017136">
    <property type="term" value="F:histone deacetylase activity, NAD-dependent"/>
    <property type="evidence" value="ECO:0007669"/>
    <property type="project" value="TreeGrafter"/>
</dbReference>
<dbReference type="PANTHER" id="PTHR11085:SF10">
    <property type="entry name" value="NAD-DEPENDENT PROTEIN DEACYLASE SIRTUIN-5, MITOCHONDRIAL-RELATED"/>
    <property type="match status" value="1"/>
</dbReference>
<dbReference type="Pfam" id="PF02146">
    <property type="entry name" value="SIR2"/>
    <property type="match status" value="1"/>
</dbReference>
<dbReference type="OrthoDB" id="424302at2759"/>
<evidence type="ECO:0000256" key="2">
    <source>
        <dbReference type="ARBA" id="ARBA00022679"/>
    </source>
</evidence>
<dbReference type="Proteomes" id="UP000039046">
    <property type="component" value="Unassembled WGS sequence"/>
</dbReference>
<dbReference type="InterPro" id="IPR003000">
    <property type="entry name" value="Sirtuin"/>
</dbReference>
<evidence type="ECO:0000256" key="3">
    <source>
        <dbReference type="ARBA" id="ARBA00023027"/>
    </source>
</evidence>
<dbReference type="SUPFAM" id="SSF52467">
    <property type="entry name" value="DHS-like NAD/FAD-binding domain"/>
    <property type="match status" value="1"/>
</dbReference>
<dbReference type="GO" id="GO:0070403">
    <property type="term" value="F:NAD+ binding"/>
    <property type="evidence" value="ECO:0007669"/>
    <property type="project" value="InterPro"/>
</dbReference>
<dbReference type="STRING" id="1531966.A0A0A1STP3"/>
<evidence type="ECO:0000313" key="6">
    <source>
        <dbReference type="EMBL" id="CEJ85685.1"/>
    </source>
</evidence>
<dbReference type="GO" id="GO:0046872">
    <property type="term" value="F:metal ion binding"/>
    <property type="evidence" value="ECO:0007669"/>
    <property type="project" value="UniProtKB-KW"/>
</dbReference>
<feature type="binding site" evidence="4">
    <location>
        <position position="189"/>
    </location>
    <ligand>
        <name>Zn(2+)</name>
        <dbReference type="ChEBI" id="CHEBI:29105"/>
    </ligand>
</feature>
<dbReference type="AlphaFoldDB" id="A0A0A1STP3"/>
<feature type="binding site" evidence="4">
    <location>
        <position position="140"/>
    </location>
    <ligand>
        <name>Zn(2+)</name>
        <dbReference type="ChEBI" id="CHEBI:29105"/>
    </ligand>
</feature>
<dbReference type="PANTHER" id="PTHR11085">
    <property type="entry name" value="NAD-DEPENDENT PROTEIN DEACYLASE SIRTUIN-5, MITOCHONDRIAL-RELATED"/>
    <property type="match status" value="1"/>
</dbReference>
<dbReference type="Gene3D" id="3.30.1600.10">
    <property type="entry name" value="SIR2/SIRT2 'Small Domain"/>
    <property type="match status" value="1"/>
</dbReference>
<dbReference type="HOGENOM" id="CLU_023643_3_1_1"/>
<dbReference type="Gene3D" id="3.40.50.1220">
    <property type="entry name" value="TPP-binding domain"/>
    <property type="match status" value="1"/>
</dbReference>
<dbReference type="EMBL" id="CDHN01000002">
    <property type="protein sequence ID" value="CEJ85685.1"/>
    <property type="molecule type" value="Genomic_DNA"/>
</dbReference>
<proteinExistence type="inferred from homology"/>
<accession>A0A0A1STP3</accession>
<organism evidence="6 7">
    <name type="scientific">[Torrubiella] hemipterigena</name>
    <dbReference type="NCBI Taxonomy" id="1531966"/>
    <lineage>
        <taxon>Eukaryota</taxon>
        <taxon>Fungi</taxon>
        <taxon>Dikarya</taxon>
        <taxon>Ascomycota</taxon>
        <taxon>Pezizomycotina</taxon>
        <taxon>Sordariomycetes</taxon>
        <taxon>Hypocreomycetidae</taxon>
        <taxon>Hypocreales</taxon>
        <taxon>Clavicipitaceae</taxon>
        <taxon>Clavicipitaceae incertae sedis</taxon>
        <taxon>'Torrubiella' clade</taxon>
    </lineage>
</organism>
<sequence>MSAVPARHNNVEAFHEVLRSSRRILALCGAGLSASSGLATFRGAGGYWRNYDATALASYNAFKRDPGLVWLFYAYRRHMALKAKPNAAHHALTALAQKRPEFLCLTQNVDNLSQRAQHPPDQLMALHGNLFNIKCSDDACDWVQRGNVDDPFCPALKAASVDATPEEMRDLLNPILPLDPIPRDQLPSCPKCKAGLQRPAVVWFGETLDEAMLRRADAWMEKDTVDLMLVIGTAAQVEPAAGYIRYARKRGASVVVVNPEAESEEELRKIGPQDFAFAQDAAEYLPLLLEPVIGKAQEDGSYP</sequence>
<protein>
    <recommendedName>
        <fullName evidence="5">Deacetylase sirtuin-type domain-containing protein</fullName>
    </recommendedName>
</protein>
<dbReference type="InterPro" id="IPR050134">
    <property type="entry name" value="NAD-dep_sirtuin_deacylases"/>
</dbReference>
<dbReference type="InterPro" id="IPR029035">
    <property type="entry name" value="DHS-like_NAD/FAD-binding_dom"/>
</dbReference>
<feature type="binding site" evidence="4">
    <location>
        <position position="135"/>
    </location>
    <ligand>
        <name>Zn(2+)</name>
        <dbReference type="ChEBI" id="CHEBI:29105"/>
    </ligand>
</feature>
<reference evidence="6 7" key="1">
    <citation type="journal article" date="2015" name="Genome Announc.">
        <title>Draft Genome Sequence and Gene Annotation of the Entomopathogenic Fungus Verticillium hemipterigenum.</title>
        <authorList>
            <person name="Horn F."/>
            <person name="Habel A."/>
            <person name="Scharf D.H."/>
            <person name="Dworschak J."/>
            <person name="Brakhage A.A."/>
            <person name="Guthke R."/>
            <person name="Hertweck C."/>
            <person name="Linde J."/>
        </authorList>
    </citation>
    <scope>NUCLEOTIDE SEQUENCE [LARGE SCALE GENOMIC DNA]</scope>
</reference>
<name>A0A0A1STP3_9HYPO</name>
<dbReference type="InterPro" id="IPR026591">
    <property type="entry name" value="Sirtuin_cat_small_dom_sf"/>
</dbReference>
<evidence type="ECO:0000256" key="1">
    <source>
        <dbReference type="ARBA" id="ARBA00006924"/>
    </source>
</evidence>
<evidence type="ECO:0000313" key="7">
    <source>
        <dbReference type="Proteomes" id="UP000039046"/>
    </source>
</evidence>
<dbReference type="PROSITE" id="PS50305">
    <property type="entry name" value="SIRTUIN"/>
    <property type="match status" value="1"/>
</dbReference>
<keyword evidence="4" id="KW-0479">Metal-binding</keyword>
<gene>
    <name evidence="6" type="ORF">VHEMI03843</name>
</gene>
<evidence type="ECO:0000259" key="5">
    <source>
        <dbReference type="PROSITE" id="PS50305"/>
    </source>
</evidence>
<evidence type="ECO:0000256" key="4">
    <source>
        <dbReference type="PROSITE-ProRule" id="PRU00236"/>
    </source>
</evidence>
<keyword evidence="3" id="KW-0520">NAD</keyword>
<keyword evidence="7" id="KW-1185">Reference proteome</keyword>
<feature type="active site" description="Proton acceptor" evidence="4">
    <location>
        <position position="127"/>
    </location>
</feature>
<dbReference type="GO" id="GO:0005634">
    <property type="term" value="C:nucleus"/>
    <property type="evidence" value="ECO:0007669"/>
    <property type="project" value="TreeGrafter"/>
</dbReference>
<keyword evidence="2" id="KW-0808">Transferase</keyword>
<feature type="domain" description="Deacetylase sirtuin-type" evidence="5">
    <location>
        <begin position="4"/>
        <end position="295"/>
    </location>
</feature>